<feature type="chain" id="PRO_5045467106" description="DUF5723 domain-containing protein" evidence="1">
    <location>
        <begin position="28"/>
        <end position="405"/>
    </location>
</feature>
<proteinExistence type="predicted"/>
<organism evidence="2 3">
    <name type="scientific">Geochorda subterranea</name>
    <dbReference type="NCBI Taxonomy" id="3109564"/>
    <lineage>
        <taxon>Bacteria</taxon>
        <taxon>Bacillati</taxon>
        <taxon>Bacillota</taxon>
        <taxon>Limnochordia</taxon>
        <taxon>Limnochordales</taxon>
        <taxon>Geochordaceae</taxon>
        <taxon>Geochorda</taxon>
    </lineage>
</organism>
<dbReference type="Proteomes" id="UP001333102">
    <property type="component" value="Chromosome"/>
</dbReference>
<reference evidence="3" key="1">
    <citation type="submission" date="2023-12" db="EMBL/GenBank/DDBJ databases">
        <title>Novel isolates from deep terrestrial aquifers shed light on the physiology and ecology of the class Limnochordia.</title>
        <authorList>
            <person name="Karnachuk O.V."/>
            <person name="Lukina A.P."/>
            <person name="Avakyan M.R."/>
            <person name="Kadnikov V."/>
            <person name="Begmatov S."/>
            <person name="Beletsky A.V."/>
            <person name="Mardanov A.V."/>
            <person name="Ravin N.V."/>
        </authorList>
    </citation>
    <scope>NUCLEOTIDE SEQUENCE [LARGE SCALE GENOMIC DNA]</scope>
    <source>
        <strain evidence="3">LN</strain>
    </source>
</reference>
<protein>
    <recommendedName>
        <fullName evidence="4">DUF5723 domain-containing protein</fullName>
    </recommendedName>
</protein>
<feature type="signal peptide" evidence="1">
    <location>
        <begin position="1"/>
        <end position="27"/>
    </location>
</feature>
<evidence type="ECO:0000313" key="3">
    <source>
        <dbReference type="Proteomes" id="UP001333102"/>
    </source>
</evidence>
<evidence type="ECO:0008006" key="4">
    <source>
        <dbReference type="Google" id="ProtNLM"/>
    </source>
</evidence>
<dbReference type="RefSeq" id="WP_324669150.1">
    <property type="nucleotide sequence ID" value="NZ_CP141614.1"/>
</dbReference>
<keyword evidence="3" id="KW-1185">Reference proteome</keyword>
<accession>A0ABZ1BPZ1</accession>
<sequence>MGLGRRTGRTLAMLAALALVGSTGAWAAETSVTWSPYLMVSDPIAANPAAFPWRVVAVSVGPLAAELESSDWTLAEASQFFQALASDGGSSPAADQDQHLRLAARGRAMVSVAALQAGWGLSVAGSGSLSEETLTLLREGDQADPSRSYSLEGTALTLAAWQDAFVRVNAPVPFIPRLLGIEGFSAGAGYHWLSGLAYVTVEGEGTLNAAQEDPEASLTIRRSRQGNGSAFEVGAVARINRLVSLEGAYLGGGHISWSGLEETLLSKETVESNPSDPWQTRPVGGVDVLRLPDVALVGVHVRPLASGLLELSGYFSRIGIGSAAPVDRLQAEASFDALGLLRATLGAARDSALGPAAGEPWRLYASLGVGLGGSGLTIRAVNLQEIGKGAAARSLGLSVMASLGL</sequence>
<name>A0ABZ1BPZ1_9FIRM</name>
<evidence type="ECO:0000256" key="1">
    <source>
        <dbReference type="SAM" id="SignalP"/>
    </source>
</evidence>
<evidence type="ECO:0000313" key="2">
    <source>
        <dbReference type="EMBL" id="WRP14774.1"/>
    </source>
</evidence>
<gene>
    <name evidence="2" type="ORF">VLY81_00980</name>
</gene>
<dbReference type="EMBL" id="CP141614">
    <property type="protein sequence ID" value="WRP14774.1"/>
    <property type="molecule type" value="Genomic_DNA"/>
</dbReference>
<keyword evidence="1" id="KW-0732">Signal</keyword>